<evidence type="ECO:0000256" key="1">
    <source>
        <dbReference type="SAM" id="MobiDB-lite"/>
    </source>
</evidence>
<accession>A0AAD4UWA4</accession>
<reference evidence="2 3" key="1">
    <citation type="journal article" date="2022" name="G3 (Bethesda)">
        <title>Whole-genome sequence and methylome profiling of the almond [Prunus dulcis (Mill.) D.A. Webb] cultivar 'Nonpareil'.</title>
        <authorList>
            <person name="D'Amico-Willman K.M."/>
            <person name="Ouma W.Z."/>
            <person name="Meulia T."/>
            <person name="Sideli G.M."/>
            <person name="Gradziel T.M."/>
            <person name="Fresnedo-Ramirez J."/>
        </authorList>
    </citation>
    <scope>NUCLEOTIDE SEQUENCE [LARGE SCALE GENOMIC DNA]</scope>
    <source>
        <strain evidence="2">Clone GOH B32 T37-40</strain>
    </source>
</reference>
<gene>
    <name evidence="2" type="ORF">L3X38_042445</name>
</gene>
<evidence type="ECO:0000313" key="3">
    <source>
        <dbReference type="Proteomes" id="UP001054821"/>
    </source>
</evidence>
<proteinExistence type="predicted"/>
<keyword evidence="3" id="KW-1185">Reference proteome</keyword>
<sequence>MHRVRSLQEINLCSDTKLTRPDPISTLEFEPSPVRVRHLANVGHNDLFTLPANKYGLNFLWTPTEISAESPLVGAGEGLVVDSYARLLPGGRKTFKSVSATHSVSEPQTGRIQETVVSLIRNPGRYQETVVSLIRNPGTHGPGVPKTHEANVKCTD</sequence>
<dbReference type="Proteomes" id="UP001054821">
    <property type="component" value="Chromosome 8"/>
</dbReference>
<dbReference type="EMBL" id="JAJFAZ020000008">
    <property type="protein sequence ID" value="KAI5313271.1"/>
    <property type="molecule type" value="Genomic_DNA"/>
</dbReference>
<evidence type="ECO:0000313" key="2">
    <source>
        <dbReference type="EMBL" id="KAI5313271.1"/>
    </source>
</evidence>
<protein>
    <submittedName>
        <fullName evidence="2">Uncharacterized protein</fullName>
    </submittedName>
</protein>
<dbReference type="AlphaFoldDB" id="A0AAD4UWA4"/>
<name>A0AAD4UWA4_PRUDU</name>
<feature type="region of interest" description="Disordered" evidence="1">
    <location>
        <begin position="136"/>
        <end position="156"/>
    </location>
</feature>
<comment type="caution">
    <text evidence="2">The sequence shown here is derived from an EMBL/GenBank/DDBJ whole genome shotgun (WGS) entry which is preliminary data.</text>
</comment>
<organism evidence="2 3">
    <name type="scientific">Prunus dulcis</name>
    <name type="common">Almond</name>
    <name type="synonym">Amygdalus dulcis</name>
    <dbReference type="NCBI Taxonomy" id="3755"/>
    <lineage>
        <taxon>Eukaryota</taxon>
        <taxon>Viridiplantae</taxon>
        <taxon>Streptophyta</taxon>
        <taxon>Embryophyta</taxon>
        <taxon>Tracheophyta</taxon>
        <taxon>Spermatophyta</taxon>
        <taxon>Magnoliopsida</taxon>
        <taxon>eudicotyledons</taxon>
        <taxon>Gunneridae</taxon>
        <taxon>Pentapetalae</taxon>
        <taxon>rosids</taxon>
        <taxon>fabids</taxon>
        <taxon>Rosales</taxon>
        <taxon>Rosaceae</taxon>
        <taxon>Amygdaloideae</taxon>
        <taxon>Amygdaleae</taxon>
        <taxon>Prunus</taxon>
    </lineage>
</organism>
<feature type="compositionally biased region" description="Basic and acidic residues" evidence="1">
    <location>
        <begin position="146"/>
        <end position="156"/>
    </location>
</feature>